<dbReference type="GO" id="GO:0004190">
    <property type="term" value="F:aspartic-type endopeptidase activity"/>
    <property type="evidence" value="ECO:0007669"/>
    <property type="project" value="InterPro"/>
</dbReference>
<comment type="caution">
    <text evidence="4">The sequence shown here is derived from an EMBL/GenBank/DDBJ whole genome shotgun (WGS) entry which is preliminary data.</text>
</comment>
<evidence type="ECO:0000313" key="4">
    <source>
        <dbReference type="EMBL" id="GFM37004.1"/>
    </source>
</evidence>
<reference evidence="4 5" key="1">
    <citation type="submission" date="2020-05" db="EMBL/GenBank/DDBJ databases">
        <title>Draft genome sequence of Desulfovibrio psychrotolerans JS1T.</title>
        <authorList>
            <person name="Ueno A."/>
            <person name="Tamazawa S."/>
            <person name="Tamamura S."/>
            <person name="Murakami T."/>
            <person name="Kiyama T."/>
            <person name="Inomata H."/>
            <person name="Amano Y."/>
            <person name="Miyakawa K."/>
            <person name="Tamaki H."/>
            <person name="Naganuma T."/>
            <person name="Kaneko K."/>
        </authorList>
    </citation>
    <scope>NUCLEOTIDE SEQUENCE [LARGE SCALE GENOMIC DNA]</scope>
    <source>
        <strain evidence="4 5">JS1</strain>
    </source>
</reference>
<evidence type="ECO:0000256" key="2">
    <source>
        <dbReference type="SAM" id="Phobius"/>
    </source>
</evidence>
<dbReference type="Proteomes" id="UP000503820">
    <property type="component" value="Unassembled WGS sequence"/>
</dbReference>
<keyword evidence="2" id="KW-0812">Transmembrane</keyword>
<feature type="domain" description="Prepilin type IV endopeptidase peptidase" evidence="3">
    <location>
        <begin position="8"/>
        <end position="110"/>
    </location>
</feature>
<proteinExistence type="inferred from homology"/>
<evidence type="ECO:0000256" key="1">
    <source>
        <dbReference type="ARBA" id="ARBA00005801"/>
    </source>
</evidence>
<evidence type="ECO:0000259" key="3">
    <source>
        <dbReference type="Pfam" id="PF01478"/>
    </source>
</evidence>
<gene>
    <name evidence="4" type="ORF">DSM19430T_16880</name>
</gene>
<dbReference type="InterPro" id="IPR000045">
    <property type="entry name" value="Prepilin_IV_endopep_pep"/>
</dbReference>
<keyword evidence="2" id="KW-0472">Membrane</keyword>
<dbReference type="Gene3D" id="1.20.120.1220">
    <property type="match status" value="1"/>
</dbReference>
<dbReference type="PANTHER" id="PTHR30487:SF0">
    <property type="entry name" value="PREPILIN LEADER PEPTIDASE_N-METHYLTRANSFERASE-RELATED"/>
    <property type="match status" value="1"/>
</dbReference>
<feature type="transmembrane region" description="Helical" evidence="2">
    <location>
        <begin position="156"/>
        <end position="178"/>
    </location>
</feature>
<comment type="similarity">
    <text evidence="1">Belongs to the peptidase A24 family.</text>
</comment>
<feature type="transmembrane region" description="Helical" evidence="2">
    <location>
        <begin position="51"/>
        <end position="71"/>
    </location>
</feature>
<dbReference type="Pfam" id="PF01478">
    <property type="entry name" value="Peptidase_A24"/>
    <property type="match status" value="1"/>
</dbReference>
<dbReference type="PANTHER" id="PTHR30487">
    <property type="entry name" value="TYPE 4 PREPILIN-LIKE PROTEINS LEADER PEPTIDE-PROCESSING ENZYME"/>
    <property type="match status" value="1"/>
</dbReference>
<dbReference type="EMBL" id="BLVP01000008">
    <property type="protein sequence ID" value="GFM37004.1"/>
    <property type="molecule type" value="Genomic_DNA"/>
</dbReference>
<evidence type="ECO:0000313" key="5">
    <source>
        <dbReference type="Proteomes" id="UP000503820"/>
    </source>
</evidence>
<name>A0A7J0BVH9_9BACT</name>
<keyword evidence="5" id="KW-1185">Reference proteome</keyword>
<dbReference type="RefSeq" id="WP_174409659.1">
    <property type="nucleotide sequence ID" value="NZ_BLVP01000008.1"/>
</dbReference>
<organism evidence="4 5">
    <name type="scientific">Desulfovibrio psychrotolerans</name>
    <dbReference type="NCBI Taxonomy" id="415242"/>
    <lineage>
        <taxon>Bacteria</taxon>
        <taxon>Pseudomonadati</taxon>
        <taxon>Thermodesulfobacteriota</taxon>
        <taxon>Desulfovibrionia</taxon>
        <taxon>Desulfovibrionales</taxon>
        <taxon>Desulfovibrionaceae</taxon>
        <taxon>Desulfovibrio</taxon>
    </lineage>
</organism>
<dbReference type="AlphaFoldDB" id="A0A7J0BVH9"/>
<dbReference type="InterPro" id="IPR050882">
    <property type="entry name" value="Prepilin_peptidase/N-MTase"/>
</dbReference>
<dbReference type="GO" id="GO:0006465">
    <property type="term" value="P:signal peptide processing"/>
    <property type="evidence" value="ECO:0007669"/>
    <property type="project" value="TreeGrafter"/>
</dbReference>
<dbReference type="GO" id="GO:0005886">
    <property type="term" value="C:plasma membrane"/>
    <property type="evidence" value="ECO:0007669"/>
    <property type="project" value="TreeGrafter"/>
</dbReference>
<accession>A0A7J0BVH9</accession>
<keyword evidence="2" id="KW-1133">Transmembrane helix</keyword>
<feature type="transmembrane region" description="Helical" evidence="2">
    <location>
        <begin position="83"/>
        <end position="111"/>
    </location>
</feature>
<protein>
    <submittedName>
        <fullName evidence="4">Type 4 prepilin peptidase 1</fullName>
    </submittedName>
</protein>
<sequence length="183" mass="19555">MQLFMNLTLAAVLLTAVITDLRAQRIPNWITFPAMALALAAHTTTQGPEGLIFSLSGLVLGFGVMFVPYLMGVMGAGDVKLMMAAGAFLGMAATLQAFILTSLAGGVYALVMLARRRNVLANIFRALKDSAALFLSTRQLAYVRQTDHTSFPRLCYGVAIAAGTLASMFITWGTAGFVPAQWM</sequence>